<sequence length="74" mass="8846">MFGQRYFIIIKSENAILFSSVFLGHQLELSIYFEPFSCDIYLKVQNNDHLSIVKFEFCIFAHYFKHENNDTTSR</sequence>
<proteinExistence type="predicted"/>
<reference evidence="2" key="1">
    <citation type="submission" date="2016-10" db="EMBL/GenBank/DDBJ databases">
        <authorList>
            <person name="Varghese N."/>
            <person name="Submissions S."/>
        </authorList>
    </citation>
    <scope>NUCLEOTIDE SEQUENCE [LARGE SCALE GENOMIC DNA]</scope>
    <source>
        <strain evidence="2">CGMCC 1.9230</strain>
    </source>
</reference>
<protein>
    <submittedName>
        <fullName evidence="1">Uncharacterized protein</fullName>
    </submittedName>
</protein>
<dbReference type="Proteomes" id="UP000236737">
    <property type="component" value="Unassembled WGS sequence"/>
</dbReference>
<keyword evidence="2" id="KW-1185">Reference proteome</keyword>
<accession>A0A1H5YAE0</accession>
<dbReference type="EMBL" id="FNVP01000007">
    <property type="protein sequence ID" value="SEG20560.1"/>
    <property type="molecule type" value="Genomic_DNA"/>
</dbReference>
<name>A0A1H5YAE0_9FLAO</name>
<evidence type="ECO:0000313" key="2">
    <source>
        <dbReference type="Proteomes" id="UP000236737"/>
    </source>
</evidence>
<dbReference type="AlphaFoldDB" id="A0A1H5YAE0"/>
<organism evidence="1 2">
    <name type="scientific">Flavobacterium urumqiense</name>
    <dbReference type="NCBI Taxonomy" id="935224"/>
    <lineage>
        <taxon>Bacteria</taxon>
        <taxon>Pseudomonadati</taxon>
        <taxon>Bacteroidota</taxon>
        <taxon>Flavobacteriia</taxon>
        <taxon>Flavobacteriales</taxon>
        <taxon>Flavobacteriaceae</taxon>
        <taxon>Flavobacterium</taxon>
    </lineage>
</organism>
<gene>
    <name evidence="1" type="ORF">SAMN04488130_107139</name>
</gene>
<evidence type="ECO:0000313" key="1">
    <source>
        <dbReference type="EMBL" id="SEG20560.1"/>
    </source>
</evidence>